<evidence type="ECO:0000256" key="3">
    <source>
        <dbReference type="ARBA" id="ARBA00022692"/>
    </source>
</evidence>
<sequence length="635" mass="69208">PPPPPVKDLPARPPPPLNTTSRPSSPPNRPLPPRPMSKQIPPPSLPPPTRPPPLRPQQPLTMNPPTRPGTSGSQKTGTTASFPGSSKRMSWTSTVVNRRIKYGQGKFGSIELVPQPSDDPDDPLNWPTWRKELNFYSLMLFVAITGVLKTILMTVNAQLAESYEVSYTAVAALTGVPLILSSFTGLACLIASRICGKRPLYLVSGLLVFIGTVWNTNVASSYAQHMAARVFQGLGWGAFDTLVLGSIQDTFFEHERNLRIAIHTIIAILTTWGPPLLGGVASQGTTGFSLQFTILSVFFVFAIPAITLGIPETSFDRTPISQTQTPATTRSYKKPLPLAPRTIFSLEYLTDYIVKLKPYSYSPSSPSRSSLIQPPLAFIAPTTLLLFLISALPHSILWGFSSSLSLLFHPLPFILSPSSLGALFLTPFLLSTITVAIFNFLPQWQNRFSPKLHMTAISLGSLLSFIGILTFGLHIDSCMSRATDDVDGDTTSIYALEYLGEKVSFPAISFVLGLLAAGVYVLEGTVRPLIKVSTAFTSSNLGVATRNTWDMTAGVSCWRGMLAGICVIAVPNAAWAWDGLRRLCLGFGIAQMVLAAVVGTVWWLWGEGIRRWDGRVMRLVDLEMLKRTGSFFDVD</sequence>
<feature type="non-terminal residue" evidence="8">
    <location>
        <position position="1"/>
    </location>
</feature>
<feature type="transmembrane region" description="Helical" evidence="7">
    <location>
        <begin position="288"/>
        <end position="310"/>
    </location>
</feature>
<name>A0AAN6YQ70_9PEZI</name>
<feature type="transmembrane region" description="Helical" evidence="7">
    <location>
        <begin position="583"/>
        <end position="605"/>
    </location>
</feature>
<evidence type="ECO:0000256" key="1">
    <source>
        <dbReference type="ARBA" id="ARBA00004141"/>
    </source>
</evidence>
<feature type="transmembrane region" description="Helical" evidence="7">
    <location>
        <begin position="503"/>
        <end position="522"/>
    </location>
</feature>
<reference evidence="8" key="1">
    <citation type="journal article" date="2023" name="Mol. Phylogenet. Evol.">
        <title>Genome-scale phylogeny and comparative genomics of the fungal order Sordariales.</title>
        <authorList>
            <person name="Hensen N."/>
            <person name="Bonometti L."/>
            <person name="Westerberg I."/>
            <person name="Brannstrom I.O."/>
            <person name="Guillou S."/>
            <person name="Cros-Aarteil S."/>
            <person name="Calhoun S."/>
            <person name="Haridas S."/>
            <person name="Kuo A."/>
            <person name="Mondo S."/>
            <person name="Pangilinan J."/>
            <person name="Riley R."/>
            <person name="LaButti K."/>
            <person name="Andreopoulos B."/>
            <person name="Lipzen A."/>
            <person name="Chen C."/>
            <person name="Yan M."/>
            <person name="Daum C."/>
            <person name="Ng V."/>
            <person name="Clum A."/>
            <person name="Steindorff A."/>
            <person name="Ohm R.A."/>
            <person name="Martin F."/>
            <person name="Silar P."/>
            <person name="Natvig D.O."/>
            <person name="Lalanne C."/>
            <person name="Gautier V."/>
            <person name="Ament-Velasquez S.L."/>
            <person name="Kruys A."/>
            <person name="Hutchinson M.I."/>
            <person name="Powell A.J."/>
            <person name="Barry K."/>
            <person name="Miller A.N."/>
            <person name="Grigoriev I.V."/>
            <person name="Debuchy R."/>
            <person name="Gladieux P."/>
            <person name="Hiltunen Thoren M."/>
            <person name="Johannesson H."/>
        </authorList>
    </citation>
    <scope>NUCLEOTIDE SEQUENCE</scope>
    <source>
        <strain evidence="8">CBS 990.96</strain>
    </source>
</reference>
<dbReference type="Proteomes" id="UP001301958">
    <property type="component" value="Unassembled WGS sequence"/>
</dbReference>
<proteinExistence type="inferred from homology"/>
<keyword evidence="3 7" id="KW-0812">Transmembrane</keyword>
<feature type="compositionally biased region" description="Polar residues" evidence="6">
    <location>
        <begin position="68"/>
        <end position="89"/>
    </location>
</feature>
<dbReference type="GO" id="GO:0016020">
    <property type="term" value="C:membrane"/>
    <property type="evidence" value="ECO:0007669"/>
    <property type="project" value="UniProtKB-SubCell"/>
</dbReference>
<feature type="transmembrane region" description="Helical" evidence="7">
    <location>
        <begin position="556"/>
        <end position="577"/>
    </location>
</feature>
<evidence type="ECO:0000313" key="9">
    <source>
        <dbReference type="Proteomes" id="UP001301958"/>
    </source>
</evidence>
<dbReference type="Pfam" id="PF07690">
    <property type="entry name" value="MFS_1"/>
    <property type="match status" value="1"/>
</dbReference>
<feature type="transmembrane region" description="Helical" evidence="7">
    <location>
        <begin position="420"/>
        <end position="441"/>
    </location>
</feature>
<dbReference type="PANTHER" id="PTHR23502">
    <property type="entry name" value="MAJOR FACILITATOR SUPERFAMILY"/>
    <property type="match status" value="1"/>
</dbReference>
<dbReference type="SUPFAM" id="SSF103473">
    <property type="entry name" value="MFS general substrate transporter"/>
    <property type="match status" value="1"/>
</dbReference>
<feature type="transmembrane region" description="Helical" evidence="7">
    <location>
        <begin position="199"/>
        <end position="218"/>
    </location>
</feature>
<comment type="similarity">
    <text evidence="2">Belongs to the major facilitator superfamily.</text>
</comment>
<feature type="transmembrane region" description="Helical" evidence="7">
    <location>
        <begin position="230"/>
        <end position="248"/>
    </location>
</feature>
<feature type="transmembrane region" description="Helical" evidence="7">
    <location>
        <begin position="135"/>
        <end position="155"/>
    </location>
</feature>
<feature type="region of interest" description="Disordered" evidence="6">
    <location>
        <begin position="1"/>
        <end position="89"/>
    </location>
</feature>
<gene>
    <name evidence="8" type="ORF">QBC38DRAFT_518029</name>
</gene>
<evidence type="ECO:0000256" key="2">
    <source>
        <dbReference type="ARBA" id="ARBA00008335"/>
    </source>
</evidence>
<dbReference type="Gene3D" id="1.20.1250.20">
    <property type="entry name" value="MFS general substrate transporter like domains"/>
    <property type="match status" value="1"/>
</dbReference>
<keyword evidence="4 7" id="KW-1133">Transmembrane helix</keyword>
<dbReference type="AlphaFoldDB" id="A0AAN6YQ70"/>
<dbReference type="InterPro" id="IPR011701">
    <property type="entry name" value="MFS"/>
</dbReference>
<evidence type="ECO:0000256" key="4">
    <source>
        <dbReference type="ARBA" id="ARBA00022989"/>
    </source>
</evidence>
<feature type="compositionally biased region" description="Pro residues" evidence="6">
    <location>
        <begin position="1"/>
        <end position="17"/>
    </location>
</feature>
<keyword evidence="5 7" id="KW-0472">Membrane</keyword>
<feature type="transmembrane region" description="Helical" evidence="7">
    <location>
        <begin position="453"/>
        <end position="475"/>
    </location>
</feature>
<comment type="caution">
    <text evidence="8">The sequence shown here is derived from an EMBL/GenBank/DDBJ whole genome shotgun (WGS) entry which is preliminary data.</text>
</comment>
<comment type="subcellular location">
    <subcellularLocation>
        <location evidence="1">Membrane</location>
        <topology evidence="1">Multi-pass membrane protein</topology>
    </subcellularLocation>
</comment>
<protein>
    <submittedName>
        <fullName evidence="8">MFS general substrate transporter</fullName>
    </submittedName>
</protein>
<dbReference type="PANTHER" id="PTHR23502:SF68">
    <property type="entry name" value="MULTIDRUG TRANSPORTER, PUTATIVE (AFU_ORTHOLOGUE AFUA_3G01120)-RELATED"/>
    <property type="match status" value="1"/>
</dbReference>
<evidence type="ECO:0000256" key="5">
    <source>
        <dbReference type="ARBA" id="ARBA00023136"/>
    </source>
</evidence>
<feature type="compositionally biased region" description="Pro residues" evidence="6">
    <location>
        <begin position="24"/>
        <end position="56"/>
    </location>
</feature>
<accession>A0AAN6YQ70</accession>
<evidence type="ECO:0000313" key="8">
    <source>
        <dbReference type="EMBL" id="KAK4222956.1"/>
    </source>
</evidence>
<dbReference type="GO" id="GO:0022857">
    <property type="term" value="F:transmembrane transporter activity"/>
    <property type="evidence" value="ECO:0007669"/>
    <property type="project" value="InterPro"/>
</dbReference>
<dbReference type="EMBL" id="MU865446">
    <property type="protein sequence ID" value="KAK4222956.1"/>
    <property type="molecule type" value="Genomic_DNA"/>
</dbReference>
<evidence type="ECO:0000256" key="6">
    <source>
        <dbReference type="SAM" id="MobiDB-lite"/>
    </source>
</evidence>
<reference evidence="8" key="2">
    <citation type="submission" date="2023-05" db="EMBL/GenBank/DDBJ databases">
        <authorList>
            <consortium name="Lawrence Berkeley National Laboratory"/>
            <person name="Steindorff A."/>
            <person name="Hensen N."/>
            <person name="Bonometti L."/>
            <person name="Westerberg I."/>
            <person name="Brannstrom I.O."/>
            <person name="Guillou S."/>
            <person name="Cros-Aarteil S."/>
            <person name="Calhoun S."/>
            <person name="Haridas S."/>
            <person name="Kuo A."/>
            <person name="Mondo S."/>
            <person name="Pangilinan J."/>
            <person name="Riley R."/>
            <person name="Labutti K."/>
            <person name="Andreopoulos B."/>
            <person name="Lipzen A."/>
            <person name="Chen C."/>
            <person name="Yanf M."/>
            <person name="Daum C."/>
            <person name="Ng V."/>
            <person name="Clum A."/>
            <person name="Ohm R."/>
            <person name="Martin F."/>
            <person name="Silar P."/>
            <person name="Natvig D."/>
            <person name="Lalanne C."/>
            <person name="Gautier V."/>
            <person name="Ament-Velasquez S.L."/>
            <person name="Kruys A."/>
            <person name="Hutchinson M.I."/>
            <person name="Powell A.J."/>
            <person name="Barry K."/>
            <person name="Miller A.N."/>
            <person name="Grigoriev I.V."/>
            <person name="Debuchy R."/>
            <person name="Gladieux P."/>
            <person name="Thoren M.H."/>
            <person name="Johannesson H."/>
        </authorList>
    </citation>
    <scope>NUCLEOTIDE SEQUENCE</scope>
    <source>
        <strain evidence="8">CBS 990.96</strain>
    </source>
</reference>
<feature type="transmembrane region" description="Helical" evidence="7">
    <location>
        <begin position="376"/>
        <end position="400"/>
    </location>
</feature>
<feature type="transmembrane region" description="Helical" evidence="7">
    <location>
        <begin position="260"/>
        <end position="282"/>
    </location>
</feature>
<organism evidence="8 9">
    <name type="scientific">Podospora fimiseda</name>
    <dbReference type="NCBI Taxonomy" id="252190"/>
    <lineage>
        <taxon>Eukaryota</taxon>
        <taxon>Fungi</taxon>
        <taxon>Dikarya</taxon>
        <taxon>Ascomycota</taxon>
        <taxon>Pezizomycotina</taxon>
        <taxon>Sordariomycetes</taxon>
        <taxon>Sordariomycetidae</taxon>
        <taxon>Sordariales</taxon>
        <taxon>Podosporaceae</taxon>
        <taxon>Podospora</taxon>
    </lineage>
</organism>
<keyword evidence="9" id="KW-1185">Reference proteome</keyword>
<dbReference type="InterPro" id="IPR036259">
    <property type="entry name" value="MFS_trans_sf"/>
</dbReference>
<evidence type="ECO:0000256" key="7">
    <source>
        <dbReference type="SAM" id="Phobius"/>
    </source>
</evidence>
<feature type="transmembrane region" description="Helical" evidence="7">
    <location>
        <begin position="167"/>
        <end position="192"/>
    </location>
</feature>